<name>A0A0N4VNC1_ENTVE</name>
<keyword evidence="1" id="KW-1133">Transmembrane helix</keyword>
<keyword evidence="1" id="KW-0812">Transmembrane</keyword>
<keyword evidence="1" id="KW-0472">Membrane</keyword>
<dbReference type="WBParaSite" id="EVEC_0001246701-mRNA-1">
    <property type="protein sequence ID" value="EVEC_0001246701-mRNA-1"/>
    <property type="gene ID" value="EVEC_0001246701"/>
</dbReference>
<protein>
    <submittedName>
        <fullName evidence="4">MFS domain-containing protein</fullName>
    </submittedName>
</protein>
<evidence type="ECO:0000313" key="4">
    <source>
        <dbReference type="WBParaSite" id="EVEC_0001246701-mRNA-1"/>
    </source>
</evidence>
<evidence type="ECO:0000313" key="2">
    <source>
        <dbReference type="EMBL" id="VDD96916.1"/>
    </source>
</evidence>
<keyword evidence="3" id="KW-1185">Reference proteome</keyword>
<proteinExistence type="predicted"/>
<gene>
    <name evidence="2" type="ORF">EVEC_LOCUS11667</name>
</gene>
<dbReference type="EMBL" id="UXUI01012472">
    <property type="protein sequence ID" value="VDD96916.1"/>
    <property type="molecule type" value="Genomic_DNA"/>
</dbReference>
<dbReference type="STRING" id="51028.A0A0N4VNC1"/>
<dbReference type="AlphaFoldDB" id="A0A0N4VNC1"/>
<evidence type="ECO:0000256" key="1">
    <source>
        <dbReference type="SAM" id="Phobius"/>
    </source>
</evidence>
<reference evidence="4" key="1">
    <citation type="submission" date="2017-02" db="UniProtKB">
        <authorList>
            <consortium name="WormBaseParasite"/>
        </authorList>
    </citation>
    <scope>IDENTIFICATION</scope>
</reference>
<dbReference type="SUPFAM" id="SSF103473">
    <property type="entry name" value="MFS general substrate transporter"/>
    <property type="match status" value="1"/>
</dbReference>
<dbReference type="OrthoDB" id="410267at2759"/>
<accession>A0A0N4VNC1</accession>
<reference evidence="2 3" key="2">
    <citation type="submission" date="2018-10" db="EMBL/GenBank/DDBJ databases">
        <authorList>
            <consortium name="Pathogen Informatics"/>
        </authorList>
    </citation>
    <scope>NUCLEOTIDE SEQUENCE [LARGE SCALE GENOMIC DNA]</scope>
</reference>
<feature type="transmembrane region" description="Helical" evidence="1">
    <location>
        <begin position="60"/>
        <end position="83"/>
    </location>
</feature>
<sequence>MLFVCGLSAVLMWTIPFTKLLGSQLMFALWVCMMFSCIGSVYTLLPYATNKCFGKTHFGVLYGGVQIALTVAGVGAALLTEFILPLSSFETLFCVVGMFPVFSLIFTILLSRTKYGRTTFQAIRQ</sequence>
<feature type="transmembrane region" description="Helical" evidence="1">
    <location>
        <begin position="89"/>
        <end position="110"/>
    </location>
</feature>
<dbReference type="Proteomes" id="UP000274131">
    <property type="component" value="Unassembled WGS sequence"/>
</dbReference>
<organism evidence="4">
    <name type="scientific">Enterobius vermicularis</name>
    <name type="common">Human pinworm</name>
    <dbReference type="NCBI Taxonomy" id="51028"/>
    <lineage>
        <taxon>Eukaryota</taxon>
        <taxon>Metazoa</taxon>
        <taxon>Ecdysozoa</taxon>
        <taxon>Nematoda</taxon>
        <taxon>Chromadorea</taxon>
        <taxon>Rhabditida</taxon>
        <taxon>Spirurina</taxon>
        <taxon>Oxyuridomorpha</taxon>
        <taxon>Oxyuroidea</taxon>
        <taxon>Oxyuridae</taxon>
        <taxon>Enterobius</taxon>
    </lineage>
</organism>
<feature type="transmembrane region" description="Helical" evidence="1">
    <location>
        <begin position="28"/>
        <end position="48"/>
    </location>
</feature>
<evidence type="ECO:0000313" key="3">
    <source>
        <dbReference type="Proteomes" id="UP000274131"/>
    </source>
</evidence>
<dbReference type="InterPro" id="IPR036259">
    <property type="entry name" value="MFS_trans_sf"/>
</dbReference>